<evidence type="ECO:0000259" key="12">
    <source>
        <dbReference type="Pfam" id="PF16335"/>
    </source>
</evidence>
<evidence type="ECO:0000256" key="2">
    <source>
        <dbReference type="ARBA" id="ARBA00004922"/>
    </source>
</evidence>
<keyword evidence="6 11" id="KW-0812">Transmembrane</keyword>
<dbReference type="Pfam" id="PF16335">
    <property type="entry name" value="GtaA_6_Hairpin"/>
    <property type="match status" value="1"/>
</dbReference>
<feature type="transmembrane region" description="Helical" evidence="11">
    <location>
        <begin position="397"/>
        <end position="415"/>
    </location>
</feature>
<feature type="transmembrane region" description="Helical" evidence="11">
    <location>
        <begin position="371"/>
        <end position="392"/>
    </location>
</feature>
<feature type="transmembrane region" description="Helical" evidence="11">
    <location>
        <begin position="88"/>
        <end position="108"/>
    </location>
</feature>
<dbReference type="GO" id="GO:0016758">
    <property type="term" value="F:hexosyltransferase activity"/>
    <property type="evidence" value="ECO:0007669"/>
    <property type="project" value="InterPro"/>
</dbReference>
<dbReference type="Pfam" id="PF03155">
    <property type="entry name" value="Alg6_Alg8"/>
    <property type="match status" value="1"/>
</dbReference>
<proteinExistence type="inferred from homology"/>
<sequence>MVTTPDLKVLLWPAYKSTDFEVHRNWLAITHSLPIDKWYFEETSEWTLDYPPFFAYFEWLLAQGAYYADAAMLQINNLDYDSWQTIHFQRATVILTELTLVYSLYAFVQSSPAASKKQAHAVALSLLLSPALLIIDHVHFQYNGFMYGILIWSIVLARKQSILLLSGIMFATLLCFKHIYLYLAPAYFAFLLRTYCLDPRSIFDIKLANCIKLGVSIVAVFALAFGPFVYWEQMPQVLTRLFPFSRGLCHAYWAPNVWAIYSFSDRILIYLAPYLKLSVNSDAVNSVTRGLVGDTSFAVLPEVTPRMTFILTLAAQIPALLKLFLRPSWDNFVATLTLCGYASFLFGWHVHEKAILLVIVPFSLIALKDRRYFGAFRPLAVAGHVSLFPLLFTVQEFPVKTVYTLVWLIAFLLTFDKLVPASEKPRVFLLDRFSLLYTALAVPLMVYTSLLHHMIFGGKYEFLPLMFTSSYCAIGVVGSWLSFSVQAGSDAGNGGYLAGQWPTFWAGAVTGWTGLIRVDNATYIWMGQPTQTTLSVNQTAFEYTSTRSTFTMDVLGQVQMKITFLSPVSPDDLLRSSLPYTYMEVDVQSVDGKQHDVQVYTDISAEWVSGDRSVTAQWTYGVIQDESRPRSWPSPSSVGWPASHSFTTYGTRTAFSVPTSVVHPAEYTHAAGQGKRPTHGSDRPSFPHKSWQPPSNPDASGVAYHQVFRQEQLEFSEINQQAEWGNWYYATSNVATLTHQSGADATVRLQFLANGYLANIADTNYRAINDLYPVFAFSKDLGVVGATSQSTIFQLSLHQKNAVQFLGANGVQSVPSLWTSYFPSDIDALKFFYDDYETGSSLATVLDDKIASDSVAAGGQDYLSLTSLATRQAFGALDWTNTPTEPWVFLKEISSDGNVQTVDVIFPFHPVAIYLNPAILKYLLDPLFIQQEAGNFPQAYPEHDAGSRFGNATGHPDGNAEDQPLEEGGNMLIMTLAYAQRANDNAYLAQHYDILRQWNNYLVDEALLPQDQISTDDFAGSLANQTNLALKGIIGIEAMAQIANRTGQTEDGANFTNIAHSYITQWQALGINYNANPPHTTLSYGQNETYGLLYNLYSDAELGLQLVPQSVYDMQSNFYPTKFNQYGVPLDTRHSYTKNDWELFCAAIASQDTKTEFISTVAKWLGVTPTNFAFTDLYDTVTGNYPPGITFIARPVVGGLYSLLALNSAPSSGYVAA</sequence>
<dbReference type="OrthoDB" id="431715at2759"/>
<comment type="pathway">
    <text evidence="2">Protein modification; protein glycosylation.</text>
</comment>
<dbReference type="PANTHER" id="PTHR31987">
    <property type="entry name" value="GLUTAMINASE A-RELATED"/>
    <property type="match status" value="1"/>
</dbReference>
<feature type="transmembrane region" description="Helical" evidence="11">
    <location>
        <begin position="462"/>
        <end position="483"/>
    </location>
</feature>
<feature type="region of interest" description="Disordered" evidence="10">
    <location>
        <begin position="668"/>
        <end position="701"/>
    </location>
</feature>
<dbReference type="AlphaFoldDB" id="A0A1V8TI53"/>
<evidence type="ECO:0000256" key="1">
    <source>
        <dbReference type="ARBA" id="ARBA00004477"/>
    </source>
</evidence>
<evidence type="ECO:0000256" key="6">
    <source>
        <dbReference type="ARBA" id="ARBA00022692"/>
    </source>
</evidence>
<evidence type="ECO:0000256" key="8">
    <source>
        <dbReference type="ARBA" id="ARBA00022989"/>
    </source>
</evidence>
<dbReference type="InParanoid" id="A0A1V8TI53"/>
<reference evidence="15" key="1">
    <citation type="submission" date="2017-03" db="EMBL/GenBank/DDBJ databases">
        <title>Genomes of endolithic fungi from Antarctica.</title>
        <authorList>
            <person name="Coleine C."/>
            <person name="Masonjones S."/>
            <person name="Stajich J.E."/>
        </authorList>
    </citation>
    <scope>NUCLEOTIDE SEQUENCE [LARGE SCALE GENOMIC DNA]</scope>
    <source>
        <strain evidence="15">CCFEE 5527</strain>
    </source>
</reference>
<dbReference type="InterPro" id="IPR004856">
    <property type="entry name" value="Glyco_trans_ALG6/ALG8"/>
</dbReference>
<evidence type="ECO:0000256" key="3">
    <source>
        <dbReference type="ARBA" id="ARBA00008715"/>
    </source>
</evidence>
<evidence type="ECO:0000259" key="13">
    <source>
        <dbReference type="Pfam" id="PF17168"/>
    </source>
</evidence>
<dbReference type="EMBL" id="NAJO01000007">
    <property type="protein sequence ID" value="OQO11059.1"/>
    <property type="molecule type" value="Genomic_DNA"/>
</dbReference>
<protein>
    <submittedName>
        <fullName evidence="14">Uncharacterized protein</fullName>
    </submittedName>
</protein>
<evidence type="ECO:0000313" key="15">
    <source>
        <dbReference type="Proteomes" id="UP000192596"/>
    </source>
</evidence>
<evidence type="ECO:0000256" key="11">
    <source>
        <dbReference type="SAM" id="Phobius"/>
    </source>
</evidence>
<dbReference type="UniPathway" id="UPA00378"/>
<feature type="transmembrane region" description="Helical" evidence="11">
    <location>
        <begin position="162"/>
        <end position="192"/>
    </location>
</feature>
<evidence type="ECO:0000256" key="4">
    <source>
        <dbReference type="ARBA" id="ARBA00022676"/>
    </source>
</evidence>
<evidence type="ECO:0000256" key="5">
    <source>
        <dbReference type="ARBA" id="ARBA00022679"/>
    </source>
</evidence>
<keyword evidence="15" id="KW-1185">Reference proteome</keyword>
<feature type="transmembrane region" description="Helical" evidence="11">
    <location>
        <begin position="120"/>
        <end position="142"/>
    </location>
</feature>
<feature type="transmembrane region" description="Helical" evidence="11">
    <location>
        <begin position="435"/>
        <end position="455"/>
    </location>
</feature>
<dbReference type="Proteomes" id="UP000192596">
    <property type="component" value="Unassembled WGS sequence"/>
</dbReference>
<name>A0A1V8TI53_9PEZI</name>
<comment type="caution">
    <text evidence="14">The sequence shown here is derived from an EMBL/GenBank/DDBJ whole genome shotgun (WGS) entry which is preliminary data.</text>
</comment>
<keyword evidence="4" id="KW-0328">Glycosyltransferase</keyword>
<dbReference type="Pfam" id="PF17168">
    <property type="entry name" value="DUF5127"/>
    <property type="match status" value="2"/>
</dbReference>
<dbReference type="InterPro" id="IPR033433">
    <property type="entry name" value="GtaA_N"/>
</dbReference>
<dbReference type="InterPro" id="IPR032514">
    <property type="entry name" value="GtaA_central"/>
</dbReference>
<evidence type="ECO:0000256" key="9">
    <source>
        <dbReference type="ARBA" id="ARBA00023136"/>
    </source>
</evidence>
<keyword evidence="7" id="KW-0256">Endoplasmic reticulum</keyword>
<dbReference type="PANTHER" id="PTHR31987:SF1">
    <property type="entry name" value="GLUTAMINASE A"/>
    <property type="match status" value="1"/>
</dbReference>
<accession>A0A1V8TI53</accession>
<dbReference type="STRING" id="1507870.A0A1V8TI53"/>
<feature type="transmembrane region" description="Helical" evidence="11">
    <location>
        <begin position="213"/>
        <end position="231"/>
    </location>
</feature>
<keyword evidence="8 11" id="KW-1133">Transmembrane helix</keyword>
<feature type="domain" description="Glutaminase A central" evidence="12">
    <location>
        <begin position="859"/>
        <end position="1204"/>
    </location>
</feature>
<dbReference type="InterPro" id="IPR052743">
    <property type="entry name" value="Glutaminase_GtaA"/>
</dbReference>
<evidence type="ECO:0000256" key="10">
    <source>
        <dbReference type="SAM" id="MobiDB-lite"/>
    </source>
</evidence>
<feature type="domain" description="Glutaminase A N-terminal" evidence="13">
    <location>
        <begin position="700"/>
        <end position="853"/>
    </location>
</feature>
<comment type="similarity">
    <text evidence="3">Belongs to the ALG6/ALG8 glucosyltransferase family.</text>
</comment>
<evidence type="ECO:0000313" key="14">
    <source>
        <dbReference type="EMBL" id="OQO11059.1"/>
    </source>
</evidence>
<evidence type="ECO:0000256" key="7">
    <source>
        <dbReference type="ARBA" id="ARBA00022824"/>
    </source>
</evidence>
<gene>
    <name evidence="14" type="ORF">B0A48_05314</name>
</gene>
<organism evidence="14 15">
    <name type="scientific">Cryoendolithus antarcticus</name>
    <dbReference type="NCBI Taxonomy" id="1507870"/>
    <lineage>
        <taxon>Eukaryota</taxon>
        <taxon>Fungi</taxon>
        <taxon>Dikarya</taxon>
        <taxon>Ascomycota</taxon>
        <taxon>Pezizomycotina</taxon>
        <taxon>Dothideomycetes</taxon>
        <taxon>Dothideomycetidae</taxon>
        <taxon>Cladosporiales</taxon>
        <taxon>Cladosporiaceae</taxon>
        <taxon>Cryoendolithus</taxon>
    </lineage>
</organism>
<feature type="domain" description="Glutaminase A N-terminal" evidence="13">
    <location>
        <begin position="546"/>
        <end position="621"/>
    </location>
</feature>
<dbReference type="GO" id="GO:0005789">
    <property type="term" value="C:endoplasmic reticulum membrane"/>
    <property type="evidence" value="ECO:0007669"/>
    <property type="project" value="UniProtKB-SubCell"/>
</dbReference>
<keyword evidence="9 11" id="KW-0472">Membrane</keyword>
<keyword evidence="5" id="KW-0808">Transferase</keyword>
<comment type="subcellular location">
    <subcellularLocation>
        <location evidence="1">Endoplasmic reticulum membrane</location>
        <topology evidence="1">Multi-pass membrane protein</topology>
    </subcellularLocation>
</comment>